<sequence length="108" mass="11696">MDLANRAYMRACPPYHHVDANKEDAIFDQASIGGAILANPIFAGLSLTSPSRWLRHPSKISEPRSSVILFIEDPSGALAQTVLNTPIYVWLSIQSQASVTCSPTTTTP</sequence>
<dbReference type="OrthoDB" id="3265803at2759"/>
<name>A0A0B7F8T3_THACB</name>
<dbReference type="AlphaFoldDB" id="A0A0B7F8T3"/>
<proteinExistence type="predicted"/>
<accession>A0A0B7F8T3</accession>
<evidence type="ECO:0000313" key="1">
    <source>
        <dbReference type="EMBL" id="CEL53319.1"/>
    </source>
</evidence>
<evidence type="ECO:0000313" key="2">
    <source>
        <dbReference type="Proteomes" id="UP000059188"/>
    </source>
</evidence>
<reference evidence="1 2" key="1">
    <citation type="submission" date="2014-11" db="EMBL/GenBank/DDBJ databases">
        <authorList>
            <person name="Wibberg Daniel"/>
        </authorList>
    </citation>
    <scope>NUCLEOTIDE SEQUENCE [LARGE SCALE GENOMIC DNA]</scope>
    <source>
        <strain evidence="1">Rhizoctonia solani AG1-IB 7/3/14</strain>
    </source>
</reference>
<dbReference type="Proteomes" id="UP000059188">
    <property type="component" value="Unassembled WGS sequence"/>
</dbReference>
<dbReference type="EMBL" id="LN679111">
    <property type="protein sequence ID" value="CEL53319.1"/>
    <property type="molecule type" value="Genomic_DNA"/>
</dbReference>
<organism evidence="1 2">
    <name type="scientific">Thanatephorus cucumeris (strain AG1-IB / isolate 7/3/14)</name>
    <name type="common">Lettuce bottom rot fungus</name>
    <name type="synonym">Rhizoctonia solani</name>
    <dbReference type="NCBI Taxonomy" id="1108050"/>
    <lineage>
        <taxon>Eukaryota</taxon>
        <taxon>Fungi</taxon>
        <taxon>Dikarya</taxon>
        <taxon>Basidiomycota</taxon>
        <taxon>Agaricomycotina</taxon>
        <taxon>Agaricomycetes</taxon>
        <taxon>Cantharellales</taxon>
        <taxon>Ceratobasidiaceae</taxon>
        <taxon>Rhizoctonia</taxon>
        <taxon>Rhizoctonia solani AG-1</taxon>
    </lineage>
</organism>
<protein>
    <submittedName>
        <fullName evidence="1">Uncharacterized protein</fullName>
    </submittedName>
</protein>
<keyword evidence="2" id="KW-1185">Reference proteome</keyword>
<gene>
    <name evidence="1" type="ORF">RSOLAG1IB_06286</name>
</gene>